<evidence type="ECO:0000256" key="1">
    <source>
        <dbReference type="ARBA" id="ARBA00022714"/>
    </source>
</evidence>
<dbReference type="Proteomes" id="UP000749559">
    <property type="component" value="Unassembled WGS sequence"/>
</dbReference>
<accession>A0A8J1U1J3</accession>
<dbReference type="PANTHER" id="PTHR21496">
    <property type="entry name" value="FERREDOXIN-RELATED"/>
    <property type="match status" value="1"/>
</dbReference>
<sequence>MTDGPDKIYFPVEDLRFEDLYDWSDAVQKCKVTTKKVKGLQRQDSCTGAIVKANDTEVALFRFKDAVFAVNEKCPHLGGPLHLGDIEVLPDLSLCVKCPWHSWRFDLQTGKVKAPKGRDITAITYNVKVDDDGKLFIGFEEFSKDYFNLDDKDF</sequence>
<dbReference type="SUPFAM" id="SSF50022">
    <property type="entry name" value="ISP domain"/>
    <property type="match status" value="1"/>
</dbReference>
<name>A0A8J1U1J3_OWEFU</name>
<keyword evidence="1" id="KW-0001">2Fe-2S</keyword>
<keyword evidence="4" id="KW-0411">Iron-sulfur</keyword>
<dbReference type="PANTHER" id="PTHR21496:SF25">
    <property type="entry name" value="RIESKE DOMAIN-CONTAINING PROTEIN"/>
    <property type="match status" value="1"/>
</dbReference>
<keyword evidence="2" id="KW-0479">Metal-binding</keyword>
<dbReference type="Gene3D" id="2.102.10.10">
    <property type="entry name" value="Rieske [2Fe-2S] iron-sulphur domain"/>
    <property type="match status" value="1"/>
</dbReference>
<dbReference type="GO" id="GO:0051537">
    <property type="term" value="F:2 iron, 2 sulfur cluster binding"/>
    <property type="evidence" value="ECO:0007669"/>
    <property type="project" value="UniProtKB-KW"/>
</dbReference>
<dbReference type="OrthoDB" id="426882at2759"/>
<dbReference type="InterPro" id="IPR036922">
    <property type="entry name" value="Rieske_2Fe-2S_sf"/>
</dbReference>
<evidence type="ECO:0000313" key="6">
    <source>
        <dbReference type="Proteomes" id="UP000749559"/>
    </source>
</evidence>
<evidence type="ECO:0000256" key="2">
    <source>
        <dbReference type="ARBA" id="ARBA00022723"/>
    </source>
</evidence>
<evidence type="ECO:0000313" key="5">
    <source>
        <dbReference type="EMBL" id="CAH1785925.1"/>
    </source>
</evidence>
<dbReference type="AlphaFoldDB" id="A0A8J1U1J3"/>
<dbReference type="InterPro" id="IPR054716">
    <property type="entry name" value="Sol_Rieske_ferrdox_dom"/>
</dbReference>
<dbReference type="Pfam" id="PF22543">
    <property type="entry name" value="Rieske_4"/>
    <property type="match status" value="1"/>
</dbReference>
<keyword evidence="3" id="KW-0408">Iron</keyword>
<dbReference type="PROSITE" id="PS51296">
    <property type="entry name" value="RIESKE"/>
    <property type="match status" value="1"/>
</dbReference>
<keyword evidence="6" id="KW-1185">Reference proteome</keyword>
<gene>
    <name evidence="5" type="ORF">OFUS_LOCUS11923</name>
</gene>
<dbReference type="InterPro" id="IPR017941">
    <property type="entry name" value="Rieske_2Fe-2S"/>
</dbReference>
<organism evidence="5 6">
    <name type="scientific">Owenia fusiformis</name>
    <name type="common">Polychaete worm</name>
    <dbReference type="NCBI Taxonomy" id="6347"/>
    <lineage>
        <taxon>Eukaryota</taxon>
        <taxon>Metazoa</taxon>
        <taxon>Spiralia</taxon>
        <taxon>Lophotrochozoa</taxon>
        <taxon>Annelida</taxon>
        <taxon>Polychaeta</taxon>
        <taxon>Sedentaria</taxon>
        <taxon>Canalipalpata</taxon>
        <taxon>Sabellida</taxon>
        <taxon>Oweniida</taxon>
        <taxon>Oweniidae</taxon>
        <taxon>Owenia</taxon>
    </lineage>
</organism>
<protein>
    <submittedName>
        <fullName evidence="5">Uncharacterized protein</fullName>
    </submittedName>
</protein>
<comment type="caution">
    <text evidence="5">The sequence shown here is derived from an EMBL/GenBank/DDBJ whole genome shotgun (WGS) entry which is preliminary data.</text>
</comment>
<reference evidence="5" key="1">
    <citation type="submission" date="2022-03" db="EMBL/GenBank/DDBJ databases">
        <authorList>
            <person name="Martin C."/>
        </authorList>
    </citation>
    <scope>NUCLEOTIDE SEQUENCE</scope>
</reference>
<dbReference type="EMBL" id="CAIIXF020000006">
    <property type="protein sequence ID" value="CAH1785925.1"/>
    <property type="molecule type" value="Genomic_DNA"/>
</dbReference>
<evidence type="ECO:0000256" key="4">
    <source>
        <dbReference type="ARBA" id="ARBA00023014"/>
    </source>
</evidence>
<dbReference type="GO" id="GO:0046872">
    <property type="term" value="F:metal ion binding"/>
    <property type="evidence" value="ECO:0007669"/>
    <property type="project" value="UniProtKB-KW"/>
</dbReference>
<proteinExistence type="predicted"/>
<evidence type="ECO:0000256" key="3">
    <source>
        <dbReference type="ARBA" id="ARBA00023004"/>
    </source>
</evidence>